<accession>A0A6A6IJU0</accession>
<dbReference type="InterPro" id="IPR010730">
    <property type="entry name" value="HET"/>
</dbReference>
<dbReference type="Pfam" id="PF06985">
    <property type="entry name" value="HET"/>
    <property type="match status" value="1"/>
</dbReference>
<name>A0A6A6IJU0_9PLEO</name>
<dbReference type="AlphaFoldDB" id="A0A6A6IJU0"/>
<dbReference type="GeneID" id="54585325"/>
<gene>
    <name evidence="2" type="ORF">BU26DRAFT_549398</name>
</gene>
<dbReference type="RefSeq" id="XP_033685685.1">
    <property type="nucleotide sequence ID" value="XM_033831995.1"/>
</dbReference>
<dbReference type="PANTHER" id="PTHR33112">
    <property type="entry name" value="DOMAIN PROTEIN, PUTATIVE-RELATED"/>
    <property type="match status" value="1"/>
</dbReference>
<organism evidence="2 3">
    <name type="scientific">Trematosphaeria pertusa</name>
    <dbReference type="NCBI Taxonomy" id="390896"/>
    <lineage>
        <taxon>Eukaryota</taxon>
        <taxon>Fungi</taxon>
        <taxon>Dikarya</taxon>
        <taxon>Ascomycota</taxon>
        <taxon>Pezizomycotina</taxon>
        <taxon>Dothideomycetes</taxon>
        <taxon>Pleosporomycetidae</taxon>
        <taxon>Pleosporales</taxon>
        <taxon>Massarineae</taxon>
        <taxon>Trematosphaeriaceae</taxon>
        <taxon>Trematosphaeria</taxon>
    </lineage>
</organism>
<evidence type="ECO:0000259" key="1">
    <source>
        <dbReference type="Pfam" id="PF06985"/>
    </source>
</evidence>
<dbReference type="EMBL" id="ML987193">
    <property type="protein sequence ID" value="KAF2250681.1"/>
    <property type="molecule type" value="Genomic_DNA"/>
</dbReference>
<keyword evidence="3" id="KW-1185">Reference proteome</keyword>
<reference evidence="2" key="1">
    <citation type="journal article" date="2020" name="Stud. Mycol.">
        <title>101 Dothideomycetes genomes: a test case for predicting lifestyles and emergence of pathogens.</title>
        <authorList>
            <person name="Haridas S."/>
            <person name="Albert R."/>
            <person name="Binder M."/>
            <person name="Bloem J."/>
            <person name="Labutti K."/>
            <person name="Salamov A."/>
            <person name="Andreopoulos B."/>
            <person name="Baker S."/>
            <person name="Barry K."/>
            <person name="Bills G."/>
            <person name="Bluhm B."/>
            <person name="Cannon C."/>
            <person name="Castanera R."/>
            <person name="Culley D."/>
            <person name="Daum C."/>
            <person name="Ezra D."/>
            <person name="Gonzalez J."/>
            <person name="Henrissat B."/>
            <person name="Kuo A."/>
            <person name="Liang C."/>
            <person name="Lipzen A."/>
            <person name="Lutzoni F."/>
            <person name="Magnuson J."/>
            <person name="Mondo S."/>
            <person name="Nolan M."/>
            <person name="Ohm R."/>
            <person name="Pangilinan J."/>
            <person name="Park H.-J."/>
            <person name="Ramirez L."/>
            <person name="Alfaro M."/>
            <person name="Sun H."/>
            <person name="Tritt A."/>
            <person name="Yoshinaga Y."/>
            <person name="Zwiers L.-H."/>
            <person name="Turgeon B."/>
            <person name="Goodwin S."/>
            <person name="Spatafora J."/>
            <person name="Crous P."/>
            <person name="Grigoriev I."/>
        </authorList>
    </citation>
    <scope>NUCLEOTIDE SEQUENCE</scope>
    <source>
        <strain evidence="2">CBS 122368</strain>
    </source>
</reference>
<dbReference type="PANTHER" id="PTHR33112:SF9">
    <property type="entry name" value="HETEROKARYON INCOMPATIBILITY DOMAIN-CONTAINING PROTEIN"/>
    <property type="match status" value="1"/>
</dbReference>
<sequence>MEDRSPYRCEDIAELKKNVPHEAEVSAQELERAARRGCRLCSVLLAAVEPYVQGNYDAGTIVRLSMLFRPDLTIRWEGGDKELTGPIEVFTAEDTGCIPIRKARVVCDSTSSEAAFRRIIEWCRTCLDTHRILCNSMSDVHTLPHRVLEIGSAAGDKIWLRETKGEPAAYACLSHTWGGFQPLKTTNETLEEHKRNIPWESIPKTFQDAVITTRRLNLQYIWIDSLCIIQDDENDWLIESALMADIYRNAVITLSAAASKGPSDGLFRETQPEHRGRELVHPLLKSDDHSPRFFTRRPIDHYRKDHPLLDRGWVLQERLLSPRVLHFGTYELIWECMQGKDCECGHMPKVQWLSEKPNFHPGVLSSLPFLHTANAWRKVVEDFCALALTFERDAFPALSGAAKIVKRSLESKGMQTRYVAGMWECWFIEDCLWDVAILGERGGVRPAVWRAPTWSWASVLRNGTTSVTYKGAYHLAMAQREGEEWLDDKALTLHARLESLHCELEGPDEMGPILSAHVVLTGPLLQAKLDGNDLDVPAKKYGSLSEFGRDYDFAEEGPGHIAQGSTLWCLMLVSLRSPLDKPLRECLWCLVLRQVGVEPDGQPVYERVGLLRYRWGADERWPVESWFKPELVLKDAVVKIV</sequence>
<dbReference type="OrthoDB" id="5362512at2759"/>
<proteinExistence type="predicted"/>
<feature type="domain" description="Heterokaryon incompatibility" evidence="1">
    <location>
        <begin position="170"/>
        <end position="317"/>
    </location>
</feature>
<evidence type="ECO:0000313" key="3">
    <source>
        <dbReference type="Proteomes" id="UP000800094"/>
    </source>
</evidence>
<dbReference type="Proteomes" id="UP000800094">
    <property type="component" value="Unassembled WGS sequence"/>
</dbReference>
<evidence type="ECO:0000313" key="2">
    <source>
        <dbReference type="EMBL" id="KAF2250681.1"/>
    </source>
</evidence>
<protein>
    <submittedName>
        <fullName evidence="2">HET-domain-containing protein</fullName>
    </submittedName>
</protein>